<keyword evidence="3" id="KW-0813">Transport</keyword>
<comment type="caution">
    <text evidence="7">The sequence shown here is derived from an EMBL/GenBank/DDBJ whole genome shotgun (WGS) entry which is preliminary data.</text>
</comment>
<dbReference type="PANTHER" id="PTHR11430:SF89">
    <property type="entry name" value="ALLERGEN BOS D 2"/>
    <property type="match status" value="1"/>
</dbReference>
<keyword evidence="8" id="KW-1185">Reference proteome</keyword>
<protein>
    <recommendedName>
        <fullName evidence="6">Lipocalin/cytosolic fatty-acid binding domain-containing protein</fullName>
    </recommendedName>
</protein>
<evidence type="ECO:0000313" key="7">
    <source>
        <dbReference type="EMBL" id="MXQ95110.1"/>
    </source>
</evidence>
<evidence type="ECO:0000259" key="6">
    <source>
        <dbReference type="Pfam" id="PF00061"/>
    </source>
</evidence>
<dbReference type="GO" id="GO:0005549">
    <property type="term" value="F:odorant binding"/>
    <property type="evidence" value="ECO:0007669"/>
    <property type="project" value="TreeGrafter"/>
</dbReference>
<dbReference type="PROSITE" id="PS00213">
    <property type="entry name" value="LIPOCALIN"/>
    <property type="match status" value="1"/>
</dbReference>
<dbReference type="SUPFAM" id="SSF50814">
    <property type="entry name" value="Lipocalins"/>
    <property type="match status" value="1"/>
</dbReference>
<dbReference type="InterPro" id="IPR022272">
    <property type="entry name" value="Lipocalin_CS"/>
</dbReference>
<organism evidence="7 8">
    <name type="scientific">Bos mutus</name>
    <name type="common">wild yak</name>
    <dbReference type="NCBI Taxonomy" id="72004"/>
    <lineage>
        <taxon>Eukaryota</taxon>
        <taxon>Metazoa</taxon>
        <taxon>Chordata</taxon>
        <taxon>Craniata</taxon>
        <taxon>Vertebrata</taxon>
        <taxon>Euteleostomi</taxon>
        <taxon>Mammalia</taxon>
        <taxon>Eutheria</taxon>
        <taxon>Laurasiatheria</taxon>
        <taxon>Artiodactyla</taxon>
        <taxon>Ruminantia</taxon>
        <taxon>Pecora</taxon>
        <taxon>Bovidae</taxon>
        <taxon>Bovinae</taxon>
        <taxon>Bos</taxon>
    </lineage>
</organism>
<dbReference type="Proteomes" id="UP000322234">
    <property type="component" value="Unassembled WGS sequence"/>
</dbReference>
<dbReference type="GO" id="GO:0005615">
    <property type="term" value="C:extracellular space"/>
    <property type="evidence" value="ECO:0007669"/>
    <property type="project" value="TreeGrafter"/>
</dbReference>
<dbReference type="Gene3D" id="2.40.128.20">
    <property type="match status" value="1"/>
</dbReference>
<evidence type="ECO:0000313" key="8">
    <source>
        <dbReference type="Proteomes" id="UP000322234"/>
    </source>
</evidence>
<reference evidence="7" key="1">
    <citation type="submission" date="2019-10" db="EMBL/GenBank/DDBJ databases">
        <title>The sequence and de novo assembly of the wild yak genome.</title>
        <authorList>
            <person name="Liu Y."/>
        </authorList>
    </citation>
    <scope>NUCLEOTIDE SEQUENCE [LARGE SCALE GENOMIC DNA]</scope>
    <source>
        <strain evidence="7">WY2019</strain>
    </source>
</reference>
<proteinExistence type="inferred from homology"/>
<accession>A0A6B0RYI3</accession>
<comment type="similarity">
    <text evidence="2 5">Belongs to the calycin superfamily. Lipocalin family.</text>
</comment>
<dbReference type="InterPro" id="IPR000566">
    <property type="entry name" value="Lipocln_cytosolic_FA-bd_dom"/>
</dbReference>
<keyword evidence="4" id="KW-0964">Secreted</keyword>
<evidence type="ECO:0000256" key="1">
    <source>
        <dbReference type="ARBA" id="ARBA00004613"/>
    </source>
</evidence>
<sequence>MHKGGEKDDTILDHSGDLWLIHEDVEGWVHLSGCEETPAEIDPSKVVGQWRTIYAAADNKEKIVEGGPLRCYNRQIECINNCKQLSLSFYIKSDGTCQFFSEVLQRQEGGVYFIEFEGKIYLQIIHVTDNILVFYYENDDGEKITKVTEGSAKGTSFTPEEFQKYQQLNNERGIPNENIENIIETDFLSVSVDDAGTQTQPGGEGITDDRCSRKETGFDGVSLLPGQMLSSWLQAQHHAPPA</sequence>
<dbReference type="AlphaFoldDB" id="A0A6B0RYI3"/>
<dbReference type="InterPro" id="IPR002345">
    <property type="entry name" value="Lipocalin"/>
</dbReference>
<dbReference type="InterPro" id="IPR002448">
    <property type="entry name" value="OBP-like"/>
</dbReference>
<evidence type="ECO:0000256" key="3">
    <source>
        <dbReference type="ARBA" id="ARBA00022448"/>
    </source>
</evidence>
<evidence type="ECO:0000256" key="4">
    <source>
        <dbReference type="ARBA" id="ARBA00022525"/>
    </source>
</evidence>
<dbReference type="PRINTS" id="PR01173">
    <property type="entry name" value="ODORANTBNDNG"/>
</dbReference>
<comment type="subcellular location">
    <subcellularLocation>
        <location evidence="1">Secreted</location>
    </subcellularLocation>
</comment>
<dbReference type="Pfam" id="PF00061">
    <property type="entry name" value="Lipocalin"/>
    <property type="match status" value="1"/>
</dbReference>
<name>A0A6B0RYI3_9CETA</name>
<dbReference type="GO" id="GO:0036094">
    <property type="term" value="F:small molecule binding"/>
    <property type="evidence" value="ECO:0007669"/>
    <property type="project" value="InterPro"/>
</dbReference>
<evidence type="ECO:0000256" key="5">
    <source>
        <dbReference type="RuleBase" id="RU003695"/>
    </source>
</evidence>
<evidence type="ECO:0000256" key="2">
    <source>
        <dbReference type="ARBA" id="ARBA00006889"/>
    </source>
</evidence>
<gene>
    <name evidence="7" type="ORF">E5288_WYG018548</name>
</gene>
<feature type="domain" description="Lipocalin/cytosolic fatty-acid binding" evidence="6">
    <location>
        <begin position="48"/>
        <end position="186"/>
    </location>
</feature>
<dbReference type="InterPro" id="IPR012674">
    <property type="entry name" value="Calycin"/>
</dbReference>
<dbReference type="PANTHER" id="PTHR11430">
    <property type="entry name" value="LIPOCALIN"/>
    <property type="match status" value="1"/>
</dbReference>
<dbReference type="EMBL" id="VBQZ03000127">
    <property type="protein sequence ID" value="MXQ95110.1"/>
    <property type="molecule type" value="Genomic_DNA"/>
</dbReference>